<feature type="compositionally biased region" description="Polar residues" evidence="2">
    <location>
        <begin position="111"/>
        <end position="129"/>
    </location>
</feature>
<sequence>MSSGYLSEKDFHRAMMRHLKPGRCHKCLERLTEISMLEAQRETYIIWGDKLDRMADLEEKRVVAVESEIETLSEAISKLEQIVQAEEAEVKRLEAIQAITSPDYPTHDRSSNGSPTMFNTSSSSETDSL</sequence>
<evidence type="ECO:0000313" key="4">
    <source>
        <dbReference type="WBParaSite" id="HCON_00105470-00001"/>
    </source>
</evidence>
<dbReference type="OrthoDB" id="10503243at2759"/>
<dbReference type="AlphaFoldDB" id="A0A7I4YL53"/>
<feature type="coiled-coil region" evidence="1">
    <location>
        <begin position="55"/>
        <end position="96"/>
    </location>
</feature>
<dbReference type="Proteomes" id="UP000025227">
    <property type="component" value="Unplaced"/>
</dbReference>
<proteinExistence type="predicted"/>
<evidence type="ECO:0000313" key="3">
    <source>
        <dbReference type="Proteomes" id="UP000025227"/>
    </source>
</evidence>
<reference evidence="4" key="1">
    <citation type="submission" date="2020-12" db="UniProtKB">
        <authorList>
            <consortium name="WormBaseParasite"/>
        </authorList>
    </citation>
    <scope>IDENTIFICATION</scope>
    <source>
        <strain evidence="4">MHco3</strain>
    </source>
</reference>
<organism evidence="3 4">
    <name type="scientific">Haemonchus contortus</name>
    <name type="common">Barber pole worm</name>
    <dbReference type="NCBI Taxonomy" id="6289"/>
    <lineage>
        <taxon>Eukaryota</taxon>
        <taxon>Metazoa</taxon>
        <taxon>Ecdysozoa</taxon>
        <taxon>Nematoda</taxon>
        <taxon>Chromadorea</taxon>
        <taxon>Rhabditida</taxon>
        <taxon>Rhabditina</taxon>
        <taxon>Rhabditomorpha</taxon>
        <taxon>Strongyloidea</taxon>
        <taxon>Trichostrongylidae</taxon>
        <taxon>Haemonchus</taxon>
    </lineage>
</organism>
<feature type="region of interest" description="Disordered" evidence="2">
    <location>
        <begin position="97"/>
        <end position="129"/>
    </location>
</feature>
<protein>
    <submittedName>
        <fullName evidence="4">Uncharacterized protein</fullName>
    </submittedName>
</protein>
<accession>A0A7I4YL53</accession>
<evidence type="ECO:0000256" key="1">
    <source>
        <dbReference type="SAM" id="Coils"/>
    </source>
</evidence>
<evidence type="ECO:0000256" key="2">
    <source>
        <dbReference type="SAM" id="MobiDB-lite"/>
    </source>
</evidence>
<dbReference type="WBParaSite" id="HCON_00105470-00001">
    <property type="protein sequence ID" value="HCON_00105470-00001"/>
    <property type="gene ID" value="HCON_00105470"/>
</dbReference>
<keyword evidence="3" id="KW-1185">Reference proteome</keyword>
<keyword evidence="1" id="KW-0175">Coiled coil</keyword>
<name>A0A7I4YL53_HAECO</name>